<dbReference type="Proteomes" id="UP000242915">
    <property type="component" value="Unassembled WGS sequence"/>
</dbReference>
<dbReference type="AlphaFoldDB" id="A0A239CL84"/>
<name>A0A239CL84_9PSED</name>
<accession>A0A239CL84</accession>
<keyword evidence="1" id="KW-0732">Signal</keyword>
<evidence type="ECO:0000313" key="3">
    <source>
        <dbReference type="Proteomes" id="UP000242915"/>
    </source>
</evidence>
<dbReference type="EMBL" id="FZOG01000002">
    <property type="protein sequence ID" value="SNS20915.1"/>
    <property type="molecule type" value="Genomic_DNA"/>
</dbReference>
<keyword evidence="3" id="KW-1185">Reference proteome</keyword>
<feature type="chain" id="PRO_5011258300" evidence="1">
    <location>
        <begin position="20"/>
        <end position="104"/>
    </location>
</feature>
<reference evidence="3" key="1">
    <citation type="submission" date="2017-06" db="EMBL/GenBank/DDBJ databases">
        <authorList>
            <person name="Varghese N."/>
            <person name="Submissions S."/>
        </authorList>
    </citation>
    <scope>NUCLEOTIDE SEQUENCE [LARGE SCALE GENOMIC DNA]</scope>
    <source>
        <strain evidence="3">CIP 108523</strain>
    </source>
</reference>
<feature type="signal peptide" evidence="1">
    <location>
        <begin position="1"/>
        <end position="19"/>
    </location>
</feature>
<dbReference type="Pfam" id="PF11720">
    <property type="entry name" value="Inhibitor_I78"/>
    <property type="match status" value="1"/>
</dbReference>
<dbReference type="PROSITE" id="PS51257">
    <property type="entry name" value="PROKAR_LIPOPROTEIN"/>
    <property type="match status" value="1"/>
</dbReference>
<dbReference type="PANTHER" id="PTHR39600">
    <property type="entry name" value="PEPTIDASE INHIBITOR I78 FAMILY PROTEIN"/>
    <property type="match status" value="1"/>
</dbReference>
<proteinExistence type="predicted"/>
<protein>
    <submittedName>
        <fullName evidence="2">Peptidase inhibitor I78 family protein</fullName>
    </submittedName>
</protein>
<sequence length="104" mass="11246">MQLKHLAGLALIVSLSACSSVDNSSSSAETATTDRFKDKCNADVVQDMLGKRVTPELRKQIKEKSGAKSVRVLGPADPMTMDYKSSRLNIDTDEADVIDRITCG</sequence>
<dbReference type="InterPro" id="IPR021719">
    <property type="entry name" value="Prot_inh_I78"/>
</dbReference>
<dbReference type="Gene3D" id="3.30.10.10">
    <property type="entry name" value="Trypsin Inhibitor V, subunit A"/>
    <property type="match status" value="1"/>
</dbReference>
<gene>
    <name evidence="2" type="ORF">SAMN05216255_1777</name>
</gene>
<evidence type="ECO:0000313" key="2">
    <source>
        <dbReference type="EMBL" id="SNS20915.1"/>
    </source>
</evidence>
<dbReference type="PANTHER" id="PTHR39600:SF1">
    <property type="entry name" value="PEPTIDASE INHIBITOR I78 FAMILY PROTEIN"/>
    <property type="match status" value="1"/>
</dbReference>
<evidence type="ECO:0000256" key="1">
    <source>
        <dbReference type="SAM" id="SignalP"/>
    </source>
</evidence>
<organism evidence="2 3">
    <name type="scientific">Pseudomonas segetis</name>
    <dbReference type="NCBI Taxonomy" id="298908"/>
    <lineage>
        <taxon>Bacteria</taxon>
        <taxon>Pseudomonadati</taxon>
        <taxon>Pseudomonadota</taxon>
        <taxon>Gammaproteobacteria</taxon>
        <taxon>Pseudomonadales</taxon>
        <taxon>Pseudomonadaceae</taxon>
        <taxon>Pseudomonas</taxon>
    </lineage>
</organism>
<dbReference type="RefSeq" id="WP_010486429.1">
    <property type="nucleotide sequence ID" value="NZ_FZOG01000002.1"/>
</dbReference>